<evidence type="ECO:0000313" key="2">
    <source>
        <dbReference type="Proteomes" id="UP001152484"/>
    </source>
</evidence>
<sequence length="187" mass="21436">MEFVKAKITFYLHPFLGITANGNKPLEWLRLTSLGVFGALVKGEGLEGKLIVHFLLKSEFFPMCLRCMELGDELTQTVSAWVILKIVMEEEGLKYCTAYGARFFALVRVLGSAVDRLPERQPCLRLLRLLIRCYLGLCEAPRAMDAFKNCIPARMTQEKFINFLREDPQCARMLQQLFLNVTTHQIE</sequence>
<dbReference type="EMBL" id="CAMAPE010000004">
    <property type="protein sequence ID" value="CAH9060334.1"/>
    <property type="molecule type" value="Genomic_DNA"/>
</dbReference>
<gene>
    <name evidence="1" type="ORF">CEURO_LOCUS1562</name>
</gene>
<reference evidence="1" key="1">
    <citation type="submission" date="2022-07" db="EMBL/GenBank/DDBJ databases">
        <authorList>
            <person name="Macas J."/>
            <person name="Novak P."/>
            <person name="Neumann P."/>
        </authorList>
    </citation>
    <scope>NUCLEOTIDE SEQUENCE</scope>
</reference>
<accession>A0A9P1DXK1</accession>
<dbReference type="AlphaFoldDB" id="A0A9P1DXK1"/>
<dbReference type="GO" id="GO:0030014">
    <property type="term" value="C:CCR4-NOT complex"/>
    <property type="evidence" value="ECO:0007669"/>
    <property type="project" value="InterPro"/>
</dbReference>
<dbReference type="PANTHER" id="PTHR12262">
    <property type="entry name" value="CCR4-NOT TRANSCRIPTION COMPLEX SUBUNIT 9"/>
    <property type="match status" value="1"/>
</dbReference>
<dbReference type="Gene3D" id="1.25.10.10">
    <property type="entry name" value="Leucine-rich Repeat Variant"/>
    <property type="match status" value="1"/>
</dbReference>
<evidence type="ECO:0000313" key="1">
    <source>
        <dbReference type="EMBL" id="CAH9060334.1"/>
    </source>
</evidence>
<keyword evidence="2" id="KW-1185">Reference proteome</keyword>
<dbReference type="InterPro" id="IPR011989">
    <property type="entry name" value="ARM-like"/>
</dbReference>
<dbReference type="Pfam" id="PF04078">
    <property type="entry name" value="Rcd1"/>
    <property type="match status" value="1"/>
</dbReference>
<organism evidence="1 2">
    <name type="scientific">Cuscuta europaea</name>
    <name type="common">European dodder</name>
    <dbReference type="NCBI Taxonomy" id="41803"/>
    <lineage>
        <taxon>Eukaryota</taxon>
        <taxon>Viridiplantae</taxon>
        <taxon>Streptophyta</taxon>
        <taxon>Embryophyta</taxon>
        <taxon>Tracheophyta</taxon>
        <taxon>Spermatophyta</taxon>
        <taxon>Magnoliopsida</taxon>
        <taxon>eudicotyledons</taxon>
        <taxon>Gunneridae</taxon>
        <taxon>Pentapetalae</taxon>
        <taxon>asterids</taxon>
        <taxon>lamiids</taxon>
        <taxon>Solanales</taxon>
        <taxon>Convolvulaceae</taxon>
        <taxon>Cuscuteae</taxon>
        <taxon>Cuscuta</taxon>
        <taxon>Cuscuta subgen. Cuscuta</taxon>
    </lineage>
</organism>
<dbReference type="InterPro" id="IPR007216">
    <property type="entry name" value="CNOT9"/>
</dbReference>
<name>A0A9P1DXK1_CUSEU</name>
<dbReference type="OrthoDB" id="1183224at2759"/>
<proteinExistence type="predicted"/>
<protein>
    <submittedName>
        <fullName evidence="1">Uncharacterized protein</fullName>
    </submittedName>
</protein>
<comment type="caution">
    <text evidence="1">The sequence shown here is derived from an EMBL/GenBank/DDBJ whole genome shotgun (WGS) entry which is preliminary data.</text>
</comment>
<dbReference type="GO" id="GO:0006402">
    <property type="term" value="P:mRNA catabolic process"/>
    <property type="evidence" value="ECO:0007669"/>
    <property type="project" value="InterPro"/>
</dbReference>
<dbReference type="Proteomes" id="UP001152484">
    <property type="component" value="Unassembled WGS sequence"/>
</dbReference>